<name>A0AAV7T4G0_PLEWA</name>
<evidence type="ECO:0000256" key="1">
    <source>
        <dbReference type="SAM" id="MobiDB-lite"/>
    </source>
</evidence>
<organism evidence="2 3">
    <name type="scientific">Pleurodeles waltl</name>
    <name type="common">Iberian ribbed newt</name>
    <dbReference type="NCBI Taxonomy" id="8319"/>
    <lineage>
        <taxon>Eukaryota</taxon>
        <taxon>Metazoa</taxon>
        <taxon>Chordata</taxon>
        <taxon>Craniata</taxon>
        <taxon>Vertebrata</taxon>
        <taxon>Euteleostomi</taxon>
        <taxon>Amphibia</taxon>
        <taxon>Batrachia</taxon>
        <taxon>Caudata</taxon>
        <taxon>Salamandroidea</taxon>
        <taxon>Salamandridae</taxon>
        <taxon>Pleurodelinae</taxon>
        <taxon>Pleurodeles</taxon>
    </lineage>
</organism>
<feature type="compositionally biased region" description="Basic and acidic residues" evidence="1">
    <location>
        <begin position="117"/>
        <end position="126"/>
    </location>
</feature>
<gene>
    <name evidence="2" type="ORF">NDU88_002729</name>
</gene>
<comment type="caution">
    <text evidence="2">The sequence shown here is derived from an EMBL/GenBank/DDBJ whole genome shotgun (WGS) entry which is preliminary data.</text>
</comment>
<dbReference type="AlphaFoldDB" id="A0AAV7T4G0"/>
<protein>
    <submittedName>
        <fullName evidence="2">Uncharacterized protein</fullName>
    </submittedName>
</protein>
<dbReference type="Proteomes" id="UP001066276">
    <property type="component" value="Chromosome 4_1"/>
</dbReference>
<reference evidence="2" key="1">
    <citation type="journal article" date="2022" name="bioRxiv">
        <title>Sequencing and chromosome-scale assembly of the giantPleurodeles waltlgenome.</title>
        <authorList>
            <person name="Brown T."/>
            <person name="Elewa A."/>
            <person name="Iarovenko S."/>
            <person name="Subramanian E."/>
            <person name="Araus A.J."/>
            <person name="Petzold A."/>
            <person name="Susuki M."/>
            <person name="Suzuki K.-i.T."/>
            <person name="Hayashi T."/>
            <person name="Toyoda A."/>
            <person name="Oliveira C."/>
            <person name="Osipova E."/>
            <person name="Leigh N.D."/>
            <person name="Simon A."/>
            <person name="Yun M.H."/>
        </authorList>
    </citation>
    <scope>NUCLEOTIDE SEQUENCE</scope>
    <source>
        <strain evidence="2">20211129_DDA</strain>
        <tissue evidence="2">Liver</tissue>
    </source>
</reference>
<dbReference type="EMBL" id="JANPWB010000007">
    <property type="protein sequence ID" value="KAJ1170858.1"/>
    <property type="molecule type" value="Genomic_DNA"/>
</dbReference>
<feature type="region of interest" description="Disordered" evidence="1">
    <location>
        <begin position="117"/>
        <end position="147"/>
    </location>
</feature>
<evidence type="ECO:0000313" key="3">
    <source>
        <dbReference type="Proteomes" id="UP001066276"/>
    </source>
</evidence>
<keyword evidence="3" id="KW-1185">Reference proteome</keyword>
<proteinExistence type="predicted"/>
<feature type="compositionally biased region" description="Low complexity" evidence="1">
    <location>
        <begin position="8"/>
        <end position="21"/>
    </location>
</feature>
<feature type="region of interest" description="Disordered" evidence="1">
    <location>
        <begin position="1"/>
        <end position="29"/>
    </location>
</feature>
<sequence length="153" mass="16466">MAPRASLGSGASQAPRAAPSALRPPSPPSLDFKKMGTLTSLSFLPYILRVHRHGVGRPRGGMKNGASSRWKGGLPPAWQRIRYSALDKAPVCAEGTAECAVRRRCRCRPDTHNEEVTLENEDRGTEHNAGGLVEDVEGQPRPGMAKNTLQCIG</sequence>
<evidence type="ECO:0000313" key="2">
    <source>
        <dbReference type="EMBL" id="KAJ1170858.1"/>
    </source>
</evidence>
<accession>A0AAV7T4G0</accession>